<dbReference type="InterPro" id="IPR036567">
    <property type="entry name" value="RHF-like"/>
</dbReference>
<dbReference type="Pfam" id="PF02482">
    <property type="entry name" value="Ribosomal_S30AE"/>
    <property type="match status" value="1"/>
</dbReference>
<evidence type="ECO:0000256" key="1">
    <source>
        <dbReference type="ARBA" id="ARBA00022845"/>
    </source>
</evidence>
<sequence>MKYTYSCKKVSLNDSIKEYAEKKISKLERYFREEDPSAAVTFSVEKNHLCTVEITIRDGGTLFRAQTQAPDGDMRSAVDAAVGYIERQILKNKTRLAKRLRSENFPTAMPDDDFEVAEEKEFQIVRTKRFSVKPMSPEEAILQMNLLDHDFFVFRSSEDDSLCIVYQRKNGGYGLIVTDEES</sequence>
<keyword evidence="2" id="KW-0963">Cytoplasm</keyword>
<dbReference type="SUPFAM" id="SSF69754">
    <property type="entry name" value="Ribosome binding protein Y (YfiA homologue)"/>
    <property type="match status" value="1"/>
</dbReference>
<evidence type="ECO:0000313" key="5">
    <source>
        <dbReference type="Proteomes" id="UP000679848"/>
    </source>
</evidence>
<dbReference type="Gene3D" id="3.30.505.50">
    <property type="entry name" value="Sigma 54 modulation/S30EA ribosomal protein, C-terminal domain"/>
    <property type="match status" value="1"/>
</dbReference>
<keyword evidence="1 2" id="KW-0810">Translation regulation</keyword>
<dbReference type="RefSeq" id="WP_187031457.1">
    <property type="nucleotide sequence ID" value="NZ_AP023420.1"/>
</dbReference>
<protein>
    <recommendedName>
        <fullName evidence="2">Ribosome hibernation promoting factor</fullName>
        <shortName evidence="2">HPF</shortName>
    </recommendedName>
</protein>
<dbReference type="Proteomes" id="UP000679848">
    <property type="component" value="Chromosome"/>
</dbReference>
<dbReference type="InterPro" id="IPR032528">
    <property type="entry name" value="Ribosom_S30AE_C"/>
</dbReference>
<evidence type="ECO:0000259" key="3">
    <source>
        <dbReference type="Pfam" id="PF16321"/>
    </source>
</evidence>
<dbReference type="EMBL" id="AP023420">
    <property type="protein sequence ID" value="BCK84440.1"/>
    <property type="molecule type" value="Genomic_DNA"/>
</dbReference>
<gene>
    <name evidence="4" type="primary">yvyD</name>
    <name evidence="2" type="synonym">hpf</name>
    <name evidence="4" type="ORF">MM59RIKEN_17590</name>
</gene>
<organism evidence="4 5">
    <name type="scientific">Pusillibacter faecalis</name>
    <dbReference type="NCBI Taxonomy" id="2714358"/>
    <lineage>
        <taxon>Bacteria</taxon>
        <taxon>Bacillati</taxon>
        <taxon>Bacillota</taxon>
        <taxon>Clostridia</taxon>
        <taxon>Eubacteriales</taxon>
        <taxon>Oscillospiraceae</taxon>
        <taxon>Pusillibacter</taxon>
    </lineage>
</organism>
<dbReference type="InterPro" id="IPR034694">
    <property type="entry name" value="HPF_long/plastid"/>
</dbReference>
<dbReference type="HAMAP" id="MF_00839">
    <property type="entry name" value="HPF"/>
    <property type="match status" value="1"/>
</dbReference>
<proteinExistence type="inferred from homology"/>
<dbReference type="InterPro" id="IPR050574">
    <property type="entry name" value="HPF/YfiA_ribosome-assoc"/>
</dbReference>
<dbReference type="GO" id="GO:0045900">
    <property type="term" value="P:negative regulation of translational elongation"/>
    <property type="evidence" value="ECO:0007669"/>
    <property type="project" value="TreeGrafter"/>
</dbReference>
<feature type="domain" description="Sigma 54 modulation/S30EA ribosomal protein C-terminal" evidence="3">
    <location>
        <begin position="120"/>
        <end position="175"/>
    </location>
</feature>
<reference evidence="4" key="1">
    <citation type="submission" date="2020-09" db="EMBL/GenBank/DDBJ databases">
        <title>New species isolated from human feces.</title>
        <authorList>
            <person name="Kitahara M."/>
            <person name="Shigeno Y."/>
            <person name="Shime M."/>
            <person name="Matsumoto Y."/>
            <person name="Nakamura S."/>
            <person name="Motooka D."/>
            <person name="Fukuoka S."/>
            <person name="Nishikawa H."/>
            <person name="Benno Y."/>
        </authorList>
    </citation>
    <scope>NUCLEOTIDE SEQUENCE</scope>
    <source>
        <strain evidence="4">MM59</strain>
    </source>
</reference>
<name>A0A810Q8D3_9FIRM</name>
<dbReference type="Gene3D" id="3.30.160.100">
    <property type="entry name" value="Ribosome hibernation promotion factor-like"/>
    <property type="match status" value="1"/>
</dbReference>
<evidence type="ECO:0000256" key="2">
    <source>
        <dbReference type="HAMAP-Rule" id="MF_00839"/>
    </source>
</evidence>
<accession>A0A810Q8D3</accession>
<comment type="subunit">
    <text evidence="2">Interacts with 100S ribosomes.</text>
</comment>
<comment type="similarity">
    <text evidence="2">Belongs to the HPF/YfiA ribosome-associated protein family. Long HPF subfamily.</text>
</comment>
<keyword evidence="5" id="KW-1185">Reference proteome</keyword>
<dbReference type="GO" id="GO:0022627">
    <property type="term" value="C:cytosolic small ribosomal subunit"/>
    <property type="evidence" value="ECO:0007669"/>
    <property type="project" value="TreeGrafter"/>
</dbReference>
<evidence type="ECO:0000313" key="4">
    <source>
        <dbReference type="EMBL" id="BCK84440.1"/>
    </source>
</evidence>
<dbReference type="KEGG" id="pfaa:MM59RIKEN_17590"/>
<dbReference type="InterPro" id="IPR003489">
    <property type="entry name" value="RHF/RaiA"/>
</dbReference>
<dbReference type="Pfam" id="PF16321">
    <property type="entry name" value="Ribosom_S30AE_C"/>
    <property type="match status" value="1"/>
</dbReference>
<dbReference type="InterPro" id="IPR038416">
    <property type="entry name" value="Ribosom_S30AE_C_sf"/>
</dbReference>
<dbReference type="PANTHER" id="PTHR33231">
    <property type="entry name" value="30S RIBOSOMAL PROTEIN"/>
    <property type="match status" value="1"/>
</dbReference>
<dbReference type="AlphaFoldDB" id="A0A810Q8D3"/>
<comment type="function">
    <text evidence="2">Required for dimerization of active 70S ribosomes into 100S ribosomes in stationary phase; 100S ribosomes are translationally inactive and sometimes present during exponential growth.</text>
</comment>
<comment type="subcellular location">
    <subcellularLocation>
        <location evidence="2">Cytoplasm</location>
    </subcellularLocation>
</comment>
<dbReference type="NCBIfam" id="TIGR00741">
    <property type="entry name" value="yfiA"/>
    <property type="match status" value="1"/>
</dbReference>
<dbReference type="PANTHER" id="PTHR33231:SF1">
    <property type="entry name" value="30S RIBOSOMAL PROTEIN"/>
    <property type="match status" value="1"/>
</dbReference>
<dbReference type="GO" id="GO:0043024">
    <property type="term" value="F:ribosomal small subunit binding"/>
    <property type="evidence" value="ECO:0007669"/>
    <property type="project" value="TreeGrafter"/>
</dbReference>